<reference evidence="3 4" key="1">
    <citation type="journal article" date="2020" name="Nat. Commun.">
        <title>Genome of Tripterygium wilfordii and identification of cytochrome P450 involved in triptolide biosynthesis.</title>
        <authorList>
            <person name="Tu L."/>
            <person name="Su P."/>
            <person name="Zhang Z."/>
            <person name="Gao L."/>
            <person name="Wang J."/>
            <person name="Hu T."/>
            <person name="Zhou J."/>
            <person name="Zhang Y."/>
            <person name="Zhao Y."/>
            <person name="Liu Y."/>
            <person name="Song Y."/>
            <person name="Tong Y."/>
            <person name="Lu Y."/>
            <person name="Yang J."/>
            <person name="Xu C."/>
            <person name="Jia M."/>
            <person name="Peters R.J."/>
            <person name="Huang L."/>
            <person name="Gao W."/>
        </authorList>
    </citation>
    <scope>NUCLEOTIDE SEQUENCE [LARGE SCALE GENOMIC DNA]</scope>
    <source>
        <strain evidence="4">cv. XIE 37</strain>
        <tissue evidence="3">Leaf</tissue>
    </source>
</reference>
<protein>
    <submittedName>
        <fullName evidence="3">Single-stranded DNA-binding protein WHY1 chloroplastic</fullName>
    </submittedName>
</protein>
<dbReference type="InParanoid" id="A0A7J7D411"/>
<dbReference type="InterPro" id="IPR013742">
    <property type="entry name" value="Whirly"/>
</dbReference>
<dbReference type="Proteomes" id="UP000593562">
    <property type="component" value="Unassembled WGS sequence"/>
</dbReference>
<comment type="caution">
    <text evidence="3">The sequence shown here is derived from an EMBL/GenBank/DDBJ whole genome shotgun (WGS) entry which is preliminary data.</text>
</comment>
<proteinExistence type="inferred from homology"/>
<evidence type="ECO:0000313" key="4">
    <source>
        <dbReference type="Proteomes" id="UP000593562"/>
    </source>
</evidence>
<comment type="similarity">
    <text evidence="1">Belongs to the Whirly family.</text>
</comment>
<accession>A0A7J7D411</accession>
<keyword evidence="4" id="KW-1185">Reference proteome</keyword>
<keyword evidence="3" id="KW-0238">DNA-binding</keyword>
<dbReference type="Pfam" id="PF08536">
    <property type="entry name" value="Whirly"/>
    <property type="match status" value="1"/>
</dbReference>
<dbReference type="GO" id="GO:0006355">
    <property type="term" value="P:regulation of DNA-templated transcription"/>
    <property type="evidence" value="ECO:0007669"/>
    <property type="project" value="InterPro"/>
</dbReference>
<name>A0A7J7D411_TRIWF</name>
<sequence length="213" mass="23476">MLLLNILSPRLAVPNHLHSNKSSAKPPFDSKIQHLSFCTKINKLSVKCCHSEYYDQQQQFSSTLLAPSPEASRPQPPSGVGGMPSKVFVGHSIYKGKAALTVEPKALEFLALDSGVFKLAGDGYVLLQFAPAAGVPTYDWGRKQIFSLSVTEIGTLIALGARESCEFFHDPNNGKRYYIFFILLIFTCRAEITFSSGSYGLSLFCFCFLPLHD</sequence>
<evidence type="ECO:0000256" key="1">
    <source>
        <dbReference type="ARBA" id="ARBA00006061"/>
    </source>
</evidence>
<gene>
    <name evidence="3" type="ORF">HS088_TW10G00003</name>
</gene>
<dbReference type="EMBL" id="JAAARO010000010">
    <property type="protein sequence ID" value="KAF5741008.1"/>
    <property type="molecule type" value="Genomic_DNA"/>
</dbReference>
<dbReference type="PANTHER" id="PTHR31745">
    <property type="entry name" value="SINGLE-STRANDED DNA-BINDING PROTEIN WHY2, MITOCHONDRIAL"/>
    <property type="match status" value="1"/>
</dbReference>
<dbReference type="Gene3D" id="2.30.31.10">
    <property type="entry name" value="Transcriptional Coactivator Pc4, Chain A"/>
    <property type="match status" value="1"/>
</dbReference>
<dbReference type="PANTHER" id="PTHR31745:SF2">
    <property type="entry name" value="SINGLE-STRANDED DNA-BINDING PROTEIN WHY1, CHLOROPLASTIC"/>
    <property type="match status" value="1"/>
</dbReference>
<dbReference type="SUPFAM" id="SSF54447">
    <property type="entry name" value="ssDNA-binding transcriptional regulator domain"/>
    <property type="match status" value="1"/>
</dbReference>
<dbReference type="GO" id="GO:0006952">
    <property type="term" value="P:defense response"/>
    <property type="evidence" value="ECO:0007669"/>
    <property type="project" value="InterPro"/>
</dbReference>
<dbReference type="InterPro" id="IPR009044">
    <property type="entry name" value="ssDNA-bd_transcriptional_reg"/>
</dbReference>
<dbReference type="AlphaFoldDB" id="A0A7J7D411"/>
<evidence type="ECO:0000256" key="2">
    <source>
        <dbReference type="ARBA" id="ARBA00022946"/>
    </source>
</evidence>
<keyword evidence="2" id="KW-0809">Transit peptide</keyword>
<evidence type="ECO:0000313" key="3">
    <source>
        <dbReference type="EMBL" id="KAF5741008.1"/>
    </source>
</evidence>
<organism evidence="3 4">
    <name type="scientific">Tripterygium wilfordii</name>
    <name type="common">Thunder God vine</name>
    <dbReference type="NCBI Taxonomy" id="458696"/>
    <lineage>
        <taxon>Eukaryota</taxon>
        <taxon>Viridiplantae</taxon>
        <taxon>Streptophyta</taxon>
        <taxon>Embryophyta</taxon>
        <taxon>Tracheophyta</taxon>
        <taxon>Spermatophyta</taxon>
        <taxon>Magnoliopsida</taxon>
        <taxon>eudicotyledons</taxon>
        <taxon>Gunneridae</taxon>
        <taxon>Pentapetalae</taxon>
        <taxon>rosids</taxon>
        <taxon>fabids</taxon>
        <taxon>Celastrales</taxon>
        <taxon>Celastraceae</taxon>
        <taxon>Tripterygium</taxon>
    </lineage>
</organism>
<dbReference type="GO" id="GO:0003697">
    <property type="term" value="F:single-stranded DNA binding"/>
    <property type="evidence" value="ECO:0007669"/>
    <property type="project" value="InterPro"/>
</dbReference>